<organism evidence="2 3">
    <name type="scientific">Candidatus Nealsonbacteria bacterium CG02_land_8_20_14_3_00_37_10</name>
    <dbReference type="NCBI Taxonomy" id="1974699"/>
    <lineage>
        <taxon>Bacteria</taxon>
        <taxon>Candidatus Nealsoniibacteriota</taxon>
    </lineage>
</organism>
<protein>
    <submittedName>
        <fullName evidence="2">Uncharacterized protein</fullName>
    </submittedName>
</protein>
<evidence type="ECO:0000313" key="3">
    <source>
        <dbReference type="Proteomes" id="UP000230864"/>
    </source>
</evidence>
<reference evidence="3" key="1">
    <citation type="submission" date="2017-09" db="EMBL/GenBank/DDBJ databases">
        <title>Depth-based differentiation of microbial function through sediment-hosted aquifers and enrichment of novel symbionts in the deep terrestrial subsurface.</title>
        <authorList>
            <person name="Probst A.J."/>
            <person name="Ladd B."/>
            <person name="Jarett J.K."/>
            <person name="Geller-Mcgrath D.E."/>
            <person name="Sieber C.M.K."/>
            <person name="Emerson J.B."/>
            <person name="Anantharaman K."/>
            <person name="Thomas B.C."/>
            <person name="Malmstrom R."/>
            <person name="Stieglmeier M."/>
            <person name="Klingl A."/>
            <person name="Woyke T."/>
            <person name="Ryan C.M."/>
            <person name="Banfield J.F."/>
        </authorList>
    </citation>
    <scope>NUCLEOTIDE SEQUENCE [LARGE SCALE GENOMIC DNA]</scope>
</reference>
<feature type="region of interest" description="Disordered" evidence="1">
    <location>
        <begin position="74"/>
        <end position="98"/>
    </location>
</feature>
<dbReference type="AlphaFoldDB" id="A0A2M7D926"/>
<comment type="caution">
    <text evidence="2">The sequence shown here is derived from an EMBL/GenBank/DDBJ whole genome shotgun (WGS) entry which is preliminary data.</text>
</comment>
<sequence length="403" mass="46024">MAEKFEEKAPEGFEQKGSGLYVPKEERGHIRSEEEVERARELIPEEEKIESAEEREERKEREWKFGTRTLERIKKMTEESDEEKKAMESAKIPEKGMGTDEILKEVGIEKPAESLKEIEDRLKDELKGVRVRGGEKPSEAEEIERTRDFYLKELGYSLEYKGLLRGKARLLDAEGKHITDEKDEPREFKAFFRMKKEKTPLIDFLKEELKSKFEKKSEKAPAGKTKEEKLEAGFQKTVKTAEQEQERREEKISSLQDVKKVGKERLEKLKDGLAYVAALDKLSILGLREGKKLAIEGGKDLAAIGLTPAAAVEEASRYISGIIHRGEARRKEIIAMADAQLSAEGKEALESRTKRATEEYKKGYDLIYKKGRILRLIGMMGGKLSRPVGRTFGPPPPSRPERI</sequence>
<accession>A0A2M7D926</accession>
<evidence type="ECO:0000313" key="2">
    <source>
        <dbReference type="EMBL" id="PIV44949.1"/>
    </source>
</evidence>
<name>A0A2M7D926_9BACT</name>
<gene>
    <name evidence="2" type="ORF">COS25_02495</name>
</gene>
<proteinExistence type="predicted"/>
<dbReference type="EMBL" id="PETZ01000054">
    <property type="protein sequence ID" value="PIV44949.1"/>
    <property type="molecule type" value="Genomic_DNA"/>
</dbReference>
<feature type="compositionally biased region" description="Basic and acidic residues" evidence="1">
    <location>
        <begin position="1"/>
        <end position="14"/>
    </location>
</feature>
<dbReference type="Proteomes" id="UP000230864">
    <property type="component" value="Unassembled WGS sequence"/>
</dbReference>
<feature type="compositionally biased region" description="Basic and acidic residues" evidence="1">
    <location>
        <begin position="23"/>
        <end position="61"/>
    </location>
</feature>
<feature type="region of interest" description="Disordered" evidence="1">
    <location>
        <begin position="1"/>
        <end position="61"/>
    </location>
</feature>
<evidence type="ECO:0000256" key="1">
    <source>
        <dbReference type="SAM" id="MobiDB-lite"/>
    </source>
</evidence>